<organism evidence="1 2">
    <name type="scientific">Ramlibacter albus</name>
    <dbReference type="NCBI Taxonomy" id="2079448"/>
    <lineage>
        <taxon>Bacteria</taxon>
        <taxon>Pseudomonadati</taxon>
        <taxon>Pseudomonadota</taxon>
        <taxon>Betaproteobacteria</taxon>
        <taxon>Burkholderiales</taxon>
        <taxon>Comamonadaceae</taxon>
        <taxon>Ramlibacter</taxon>
    </lineage>
</organism>
<dbReference type="PANTHER" id="PTHR43196:SF2">
    <property type="entry name" value="PHOSPHOADENOSINE PHOSPHOSULFATE REDUCTASE"/>
    <property type="match status" value="1"/>
</dbReference>
<name>A0A923MB36_9BURK</name>
<dbReference type="Gene3D" id="3.40.50.620">
    <property type="entry name" value="HUPs"/>
    <property type="match status" value="1"/>
</dbReference>
<protein>
    <submittedName>
        <fullName evidence="1">Phosphoadenosine phosphosulfate reductase family protein</fullName>
    </submittedName>
</protein>
<dbReference type="InterPro" id="IPR014729">
    <property type="entry name" value="Rossmann-like_a/b/a_fold"/>
</dbReference>
<dbReference type="InterPro" id="IPR050128">
    <property type="entry name" value="Sulfate_adenylyltrnsfr_sub2"/>
</dbReference>
<evidence type="ECO:0000313" key="2">
    <source>
        <dbReference type="Proteomes" id="UP000596827"/>
    </source>
</evidence>
<dbReference type="EMBL" id="JACORU010000011">
    <property type="protein sequence ID" value="MBC5767562.1"/>
    <property type="molecule type" value="Genomic_DNA"/>
</dbReference>
<gene>
    <name evidence="1" type="ORF">H8R02_24065</name>
</gene>
<evidence type="ECO:0000313" key="1">
    <source>
        <dbReference type="EMBL" id="MBC5767562.1"/>
    </source>
</evidence>
<sequence length="338" mass="37896">MAALSRDLNAAGSDQHQLPDLDSYDHVLVAFSGGRDSLACLLHLLELGVPKEKIEAQHHLVDGREGSTFMDWPCTESYCEAVCKALGVKLTFSWRERGFLGEMLRDASPTAPMWFPGADGGYAKTGGKGPLGTRKKFPQVSANLAVRWCSSALKISCMDAYLANNPRFLGKRTLVITGERAEESASRSKYARFEAHRADTRSSKRVPRHIDVWRCVHEWAEQRVWGIIARWRLLAHPAYWLGYSRCSCRLCIFSSPDQWATGRKIAPAAFETVANYEREFKVTIHRTKTVTERADAGTPYAFDEKWVAIANSRTFDMPVFMDPWILPPGAYGNSFGPT</sequence>
<accession>A0A923MB36</accession>
<comment type="caution">
    <text evidence="1">The sequence shown here is derived from an EMBL/GenBank/DDBJ whole genome shotgun (WGS) entry which is preliminary data.</text>
</comment>
<dbReference type="PANTHER" id="PTHR43196">
    <property type="entry name" value="SULFATE ADENYLYLTRANSFERASE SUBUNIT 2"/>
    <property type="match status" value="1"/>
</dbReference>
<proteinExistence type="predicted"/>
<keyword evidence="2" id="KW-1185">Reference proteome</keyword>
<dbReference type="SUPFAM" id="SSF52402">
    <property type="entry name" value="Adenine nucleotide alpha hydrolases-like"/>
    <property type="match status" value="1"/>
</dbReference>
<dbReference type="AlphaFoldDB" id="A0A923MB36"/>
<dbReference type="Proteomes" id="UP000596827">
    <property type="component" value="Unassembled WGS sequence"/>
</dbReference>
<reference evidence="1" key="1">
    <citation type="submission" date="2020-08" db="EMBL/GenBank/DDBJ databases">
        <title>Ramlibacter sp. GTP1 16S ribosomal RNA gene genome sequencing and assembly.</title>
        <authorList>
            <person name="Kang M."/>
        </authorList>
    </citation>
    <scope>NUCLEOTIDE SEQUENCE</scope>
    <source>
        <strain evidence="1">GTP1</strain>
    </source>
</reference>